<gene>
    <name evidence="5" type="ORF">SAMN03080599_01715</name>
</gene>
<feature type="domain" description="ABC transporter" evidence="4">
    <location>
        <begin position="14"/>
        <end position="209"/>
    </location>
</feature>
<evidence type="ECO:0000256" key="1">
    <source>
        <dbReference type="ARBA" id="ARBA00022448"/>
    </source>
</evidence>
<dbReference type="RefSeq" id="WP_092590520.1">
    <property type="nucleotide sequence ID" value="NZ_FMWL01000007.1"/>
</dbReference>
<evidence type="ECO:0000313" key="6">
    <source>
        <dbReference type="Proteomes" id="UP000199208"/>
    </source>
</evidence>
<keyword evidence="3 5" id="KW-0067">ATP-binding</keyword>
<evidence type="ECO:0000313" key="5">
    <source>
        <dbReference type="EMBL" id="SCZ79365.1"/>
    </source>
</evidence>
<dbReference type="AlphaFoldDB" id="A0A1G5RYZ1"/>
<evidence type="ECO:0000259" key="4">
    <source>
        <dbReference type="PROSITE" id="PS50893"/>
    </source>
</evidence>
<organism evidence="5 6">
    <name type="scientific">Acidaminobacter hydrogenoformans DSM 2784</name>
    <dbReference type="NCBI Taxonomy" id="1120920"/>
    <lineage>
        <taxon>Bacteria</taxon>
        <taxon>Bacillati</taxon>
        <taxon>Bacillota</taxon>
        <taxon>Clostridia</taxon>
        <taxon>Peptostreptococcales</taxon>
        <taxon>Acidaminobacteraceae</taxon>
        <taxon>Acidaminobacter</taxon>
    </lineage>
</organism>
<name>A0A1G5RYZ1_9FIRM</name>
<dbReference type="InterPro" id="IPR027417">
    <property type="entry name" value="P-loop_NTPase"/>
</dbReference>
<keyword evidence="1" id="KW-0813">Transport</keyword>
<evidence type="ECO:0000256" key="3">
    <source>
        <dbReference type="ARBA" id="ARBA00022840"/>
    </source>
</evidence>
<dbReference type="PROSITE" id="PS50893">
    <property type="entry name" value="ABC_TRANSPORTER_2"/>
    <property type="match status" value="1"/>
</dbReference>
<evidence type="ECO:0000256" key="2">
    <source>
        <dbReference type="ARBA" id="ARBA00022741"/>
    </source>
</evidence>
<dbReference type="PROSITE" id="PS00211">
    <property type="entry name" value="ABC_TRANSPORTER_1"/>
    <property type="match status" value="1"/>
</dbReference>
<proteinExistence type="predicted"/>
<keyword evidence="2" id="KW-0547">Nucleotide-binding</keyword>
<dbReference type="Pfam" id="PF00005">
    <property type="entry name" value="ABC_tran"/>
    <property type="match status" value="1"/>
</dbReference>
<dbReference type="InterPro" id="IPR003439">
    <property type="entry name" value="ABC_transporter-like_ATP-bd"/>
</dbReference>
<reference evidence="5 6" key="1">
    <citation type="submission" date="2016-10" db="EMBL/GenBank/DDBJ databases">
        <authorList>
            <person name="de Groot N.N."/>
        </authorList>
    </citation>
    <scope>NUCLEOTIDE SEQUENCE [LARGE SCALE GENOMIC DNA]</scope>
    <source>
        <strain evidence="5 6">DSM 2784</strain>
    </source>
</reference>
<protein>
    <submittedName>
        <fullName evidence="5">NitT/TauT family transport system ATP-binding protein</fullName>
    </submittedName>
</protein>
<dbReference type="SUPFAM" id="SSF52540">
    <property type="entry name" value="P-loop containing nucleoside triphosphate hydrolases"/>
    <property type="match status" value="1"/>
</dbReference>
<dbReference type="PANTHER" id="PTHR42781:SF8">
    <property type="entry name" value="BICARBONATE TRANSPORT ATP-BINDING PROTEIN CMPC"/>
    <property type="match status" value="1"/>
</dbReference>
<dbReference type="SMART" id="SM00382">
    <property type="entry name" value="AAA"/>
    <property type="match status" value="1"/>
</dbReference>
<dbReference type="PANTHER" id="PTHR42781">
    <property type="entry name" value="SPERMIDINE/PUTRESCINE IMPORT ATP-BINDING PROTEIN POTA"/>
    <property type="match status" value="1"/>
</dbReference>
<accession>A0A1G5RYZ1</accession>
<dbReference type="InterPro" id="IPR050093">
    <property type="entry name" value="ABC_SmlMolc_Importer"/>
</dbReference>
<dbReference type="GO" id="GO:0005524">
    <property type="term" value="F:ATP binding"/>
    <property type="evidence" value="ECO:0007669"/>
    <property type="project" value="UniProtKB-KW"/>
</dbReference>
<dbReference type="EMBL" id="FMWL01000007">
    <property type="protein sequence ID" value="SCZ79365.1"/>
    <property type="molecule type" value="Genomic_DNA"/>
</dbReference>
<dbReference type="Gene3D" id="3.40.50.300">
    <property type="entry name" value="P-loop containing nucleotide triphosphate hydrolases"/>
    <property type="match status" value="1"/>
</dbReference>
<dbReference type="OrthoDB" id="9801958at2"/>
<dbReference type="InterPro" id="IPR003593">
    <property type="entry name" value="AAA+_ATPase"/>
</dbReference>
<dbReference type="STRING" id="1120920.SAMN03080599_01715"/>
<dbReference type="InterPro" id="IPR017871">
    <property type="entry name" value="ABC_transporter-like_CS"/>
</dbReference>
<dbReference type="GO" id="GO:0016887">
    <property type="term" value="F:ATP hydrolysis activity"/>
    <property type="evidence" value="ECO:0007669"/>
    <property type="project" value="InterPro"/>
</dbReference>
<sequence length="209" mass="23601">MNNTVHQEKNKTWIKIKHMKKAFGAEVLFEDFNLEVYENEILVLMGPSGAGKSTLLNVIGQLEPYDGGEMLYHPALFEGISVPLPFVFQEFDTLLPWKTVEGNIRLVAKGLTEAALNEVLETVALSEHRHKKPGALSGGMKQRVGIARALVCHSKILLMDEPFGSLDREMRLKMQDFLLELQRRTGLTIILVTHDPEEAQRLATRIIRL</sequence>
<keyword evidence="6" id="KW-1185">Reference proteome</keyword>
<dbReference type="Proteomes" id="UP000199208">
    <property type="component" value="Unassembled WGS sequence"/>
</dbReference>